<dbReference type="AlphaFoldDB" id="A0AB34JE15"/>
<comment type="caution">
    <text evidence="1">The sequence shown here is derived from an EMBL/GenBank/DDBJ whole genome shotgun (WGS) entry which is preliminary data.</text>
</comment>
<sequence>MAKLEAERTERSSWSDARIEREDVNFSRKHLSSRWGKEPLLPFHIVQWDPMHGLHNEFNALISEAVHEHLTIESPDKEVEAVIENTKKRINALWKAKQLPKFIQFGRDGKGEHSHALNGPAAKVVLRDPTLIIDTIEMMAPVYALMEQGKYQLGQSVQTVKVHDPERVRWSRKGRKGSEVPCSGP</sequence>
<reference evidence="1 2" key="1">
    <citation type="journal article" date="2024" name="Science">
        <title>Giant polyketide synthase enzymes in the biosynthesis of giant marine polyether toxins.</title>
        <authorList>
            <person name="Fallon T.R."/>
            <person name="Shende V.V."/>
            <person name="Wierzbicki I.H."/>
            <person name="Pendleton A.L."/>
            <person name="Watervoot N.F."/>
            <person name="Auber R.P."/>
            <person name="Gonzalez D.J."/>
            <person name="Wisecaver J.H."/>
            <person name="Moore B.S."/>
        </authorList>
    </citation>
    <scope>NUCLEOTIDE SEQUENCE [LARGE SCALE GENOMIC DNA]</scope>
    <source>
        <strain evidence="1 2">12B1</strain>
    </source>
</reference>
<dbReference type="Proteomes" id="UP001515480">
    <property type="component" value="Unassembled WGS sequence"/>
</dbReference>
<proteinExistence type="predicted"/>
<gene>
    <name evidence="1" type="ORF">AB1Y20_023218</name>
</gene>
<evidence type="ECO:0000313" key="1">
    <source>
        <dbReference type="EMBL" id="KAL1519708.1"/>
    </source>
</evidence>
<dbReference type="EMBL" id="JBGBPQ010000009">
    <property type="protein sequence ID" value="KAL1519708.1"/>
    <property type="molecule type" value="Genomic_DNA"/>
</dbReference>
<evidence type="ECO:0000313" key="2">
    <source>
        <dbReference type="Proteomes" id="UP001515480"/>
    </source>
</evidence>
<accession>A0AB34JE15</accession>
<organism evidence="1 2">
    <name type="scientific">Prymnesium parvum</name>
    <name type="common">Toxic golden alga</name>
    <dbReference type="NCBI Taxonomy" id="97485"/>
    <lineage>
        <taxon>Eukaryota</taxon>
        <taxon>Haptista</taxon>
        <taxon>Haptophyta</taxon>
        <taxon>Prymnesiophyceae</taxon>
        <taxon>Prymnesiales</taxon>
        <taxon>Prymnesiaceae</taxon>
        <taxon>Prymnesium</taxon>
    </lineage>
</organism>
<name>A0AB34JE15_PRYPA</name>
<keyword evidence="2" id="KW-1185">Reference proteome</keyword>
<protein>
    <submittedName>
        <fullName evidence="1">Uncharacterized protein</fullName>
    </submittedName>
</protein>